<evidence type="ECO:0000313" key="2">
    <source>
        <dbReference type="EMBL" id="GGX91144.1"/>
    </source>
</evidence>
<reference evidence="3" key="1">
    <citation type="journal article" date="2019" name="Int. J. Syst. Evol. Microbiol.">
        <title>The Global Catalogue of Microorganisms (GCM) 10K type strain sequencing project: providing services to taxonomists for standard genome sequencing and annotation.</title>
        <authorList>
            <consortium name="The Broad Institute Genomics Platform"/>
            <consortium name="The Broad Institute Genome Sequencing Center for Infectious Disease"/>
            <person name="Wu L."/>
            <person name="Ma J."/>
        </authorList>
    </citation>
    <scope>NUCLEOTIDE SEQUENCE [LARGE SCALE GENOMIC DNA]</scope>
    <source>
        <strain evidence="3">JCM 4586</strain>
    </source>
</reference>
<proteinExistence type="predicted"/>
<dbReference type="EMBL" id="BMUT01000008">
    <property type="protein sequence ID" value="GGX91144.1"/>
    <property type="molecule type" value="Genomic_DNA"/>
</dbReference>
<name>A0ABQ2YQL3_9ACTN</name>
<feature type="region of interest" description="Disordered" evidence="1">
    <location>
        <begin position="16"/>
        <end position="46"/>
    </location>
</feature>
<sequence length="73" mass="7703">MAPVLRGGDLQLEIAGERMDQDITGTGTGGGGRGVDHEERTHARQPTYLSVHERPRPAFGPPRIVGATATLLG</sequence>
<accession>A0ABQ2YQL3</accession>
<protein>
    <submittedName>
        <fullName evidence="2">Uncharacterized protein</fullName>
    </submittedName>
</protein>
<keyword evidence="3" id="KW-1185">Reference proteome</keyword>
<evidence type="ECO:0000256" key="1">
    <source>
        <dbReference type="SAM" id="MobiDB-lite"/>
    </source>
</evidence>
<gene>
    <name evidence="2" type="ORF">GCM10010324_41220</name>
</gene>
<comment type="caution">
    <text evidence="2">The sequence shown here is derived from an EMBL/GenBank/DDBJ whole genome shotgun (WGS) entry which is preliminary data.</text>
</comment>
<evidence type="ECO:0000313" key="3">
    <source>
        <dbReference type="Proteomes" id="UP000659223"/>
    </source>
</evidence>
<dbReference type="Proteomes" id="UP000659223">
    <property type="component" value="Unassembled WGS sequence"/>
</dbReference>
<organism evidence="2 3">
    <name type="scientific">Streptomyces hiroshimensis</name>
    <dbReference type="NCBI Taxonomy" id="66424"/>
    <lineage>
        <taxon>Bacteria</taxon>
        <taxon>Bacillati</taxon>
        <taxon>Actinomycetota</taxon>
        <taxon>Actinomycetes</taxon>
        <taxon>Kitasatosporales</taxon>
        <taxon>Streptomycetaceae</taxon>
        <taxon>Streptomyces</taxon>
    </lineage>
</organism>